<protein>
    <submittedName>
        <fullName evidence="1">Uncharacterized protein</fullName>
    </submittedName>
</protein>
<name>A0ABQ7GX84_DUNSA</name>
<proteinExistence type="predicted"/>
<reference evidence="1" key="1">
    <citation type="submission" date="2017-08" db="EMBL/GenBank/DDBJ databases">
        <authorList>
            <person name="Polle J.E."/>
            <person name="Barry K."/>
            <person name="Cushman J."/>
            <person name="Schmutz J."/>
            <person name="Tran D."/>
            <person name="Hathwaick L.T."/>
            <person name="Yim W.C."/>
            <person name="Jenkins J."/>
            <person name="Mckie-Krisberg Z.M."/>
            <person name="Prochnik S."/>
            <person name="Lindquist E."/>
            <person name="Dockter R.B."/>
            <person name="Adam C."/>
            <person name="Molina H."/>
            <person name="Bunkerborg J."/>
            <person name="Jin E."/>
            <person name="Buchheim M."/>
            <person name="Magnuson J."/>
        </authorList>
    </citation>
    <scope>NUCLEOTIDE SEQUENCE</scope>
    <source>
        <strain evidence="1">CCAP 19/18</strain>
    </source>
</reference>
<keyword evidence="2" id="KW-1185">Reference proteome</keyword>
<feature type="non-terminal residue" evidence="1">
    <location>
        <position position="1"/>
    </location>
</feature>
<accession>A0ABQ7GX84</accession>
<dbReference type="Proteomes" id="UP000815325">
    <property type="component" value="Unassembled WGS sequence"/>
</dbReference>
<gene>
    <name evidence="1" type="ORF">DUNSADRAFT_1355</name>
</gene>
<sequence>CSSSNCFFCRSCALCCRPYSCLRRHTTAIITPCCRCYCCGQLEAPDSLWGGPTLPHVVCTRTSCNRHSIGGLRLDPASVAVCVQRAQGSGAPTGFSIQPGIPSESSRGLNFLSVGDNGLW</sequence>
<evidence type="ECO:0000313" key="2">
    <source>
        <dbReference type="Proteomes" id="UP000815325"/>
    </source>
</evidence>
<comment type="caution">
    <text evidence="1">The sequence shown here is derived from an EMBL/GenBank/DDBJ whole genome shotgun (WGS) entry which is preliminary data.</text>
</comment>
<evidence type="ECO:0000313" key="1">
    <source>
        <dbReference type="EMBL" id="KAF5839219.1"/>
    </source>
</evidence>
<dbReference type="EMBL" id="MU069551">
    <property type="protein sequence ID" value="KAF5839219.1"/>
    <property type="molecule type" value="Genomic_DNA"/>
</dbReference>
<organism evidence="1 2">
    <name type="scientific">Dunaliella salina</name>
    <name type="common">Green alga</name>
    <name type="synonym">Protococcus salinus</name>
    <dbReference type="NCBI Taxonomy" id="3046"/>
    <lineage>
        <taxon>Eukaryota</taxon>
        <taxon>Viridiplantae</taxon>
        <taxon>Chlorophyta</taxon>
        <taxon>core chlorophytes</taxon>
        <taxon>Chlorophyceae</taxon>
        <taxon>CS clade</taxon>
        <taxon>Chlamydomonadales</taxon>
        <taxon>Dunaliellaceae</taxon>
        <taxon>Dunaliella</taxon>
    </lineage>
</organism>